<feature type="compositionally biased region" description="Basic and acidic residues" evidence="1">
    <location>
        <begin position="805"/>
        <end position="814"/>
    </location>
</feature>
<feature type="compositionally biased region" description="Low complexity" evidence="1">
    <location>
        <begin position="817"/>
        <end position="830"/>
    </location>
</feature>
<evidence type="ECO:0000313" key="4">
    <source>
        <dbReference type="EMBL" id="CAH1785504.1"/>
    </source>
</evidence>
<proteinExistence type="predicted"/>
<dbReference type="SUPFAM" id="SSF49265">
    <property type="entry name" value="Fibronectin type III"/>
    <property type="match status" value="1"/>
</dbReference>
<dbReference type="SMART" id="SM00060">
    <property type="entry name" value="FN3"/>
    <property type="match status" value="2"/>
</dbReference>
<dbReference type="CDD" id="cd00063">
    <property type="entry name" value="FN3"/>
    <property type="match status" value="2"/>
</dbReference>
<name>A0A8J1UHB4_OWEFU</name>
<keyword evidence="2" id="KW-0812">Transmembrane</keyword>
<dbReference type="AlphaFoldDB" id="A0A8J1UHB4"/>
<dbReference type="PROSITE" id="PS50853">
    <property type="entry name" value="FN3"/>
    <property type="match status" value="2"/>
</dbReference>
<dbReference type="PANTHER" id="PTHR46957:SF3">
    <property type="entry name" value="CYTOKINE RECEPTOR"/>
    <property type="match status" value="1"/>
</dbReference>
<evidence type="ECO:0000256" key="2">
    <source>
        <dbReference type="SAM" id="Phobius"/>
    </source>
</evidence>
<keyword evidence="2" id="KW-1133">Transmembrane helix</keyword>
<protein>
    <submittedName>
        <fullName evidence="4">Uncharacterized protein</fullName>
    </submittedName>
</protein>
<dbReference type="InterPro" id="IPR050713">
    <property type="entry name" value="RTP_Phos/Ushers"/>
</dbReference>
<dbReference type="InterPro" id="IPR036116">
    <property type="entry name" value="FN3_sf"/>
</dbReference>
<dbReference type="EMBL" id="CAIIXF020000006">
    <property type="protein sequence ID" value="CAH1785504.1"/>
    <property type="molecule type" value="Genomic_DNA"/>
</dbReference>
<dbReference type="InterPro" id="IPR003961">
    <property type="entry name" value="FN3_dom"/>
</dbReference>
<gene>
    <name evidence="4" type="ORF">OFUS_LOCUS11551</name>
</gene>
<dbReference type="InterPro" id="IPR013783">
    <property type="entry name" value="Ig-like_fold"/>
</dbReference>
<evidence type="ECO:0000256" key="3">
    <source>
        <dbReference type="SAM" id="SignalP"/>
    </source>
</evidence>
<feature type="compositionally biased region" description="Basic and acidic residues" evidence="1">
    <location>
        <begin position="897"/>
        <end position="907"/>
    </location>
</feature>
<evidence type="ECO:0000313" key="5">
    <source>
        <dbReference type="Proteomes" id="UP000749559"/>
    </source>
</evidence>
<keyword evidence="3" id="KW-0732">Signal</keyword>
<evidence type="ECO:0000256" key="1">
    <source>
        <dbReference type="SAM" id="MobiDB-lite"/>
    </source>
</evidence>
<feature type="chain" id="PRO_5043512629" evidence="3">
    <location>
        <begin position="20"/>
        <end position="907"/>
    </location>
</feature>
<dbReference type="PANTHER" id="PTHR46957">
    <property type="entry name" value="CYTOKINE RECEPTOR"/>
    <property type="match status" value="1"/>
</dbReference>
<keyword evidence="2" id="KW-0472">Membrane</keyword>
<dbReference type="GO" id="GO:0016020">
    <property type="term" value="C:membrane"/>
    <property type="evidence" value="ECO:0007669"/>
    <property type="project" value="UniProtKB-SubCell"/>
</dbReference>
<organism evidence="4 5">
    <name type="scientific">Owenia fusiformis</name>
    <name type="common">Polychaete worm</name>
    <dbReference type="NCBI Taxonomy" id="6347"/>
    <lineage>
        <taxon>Eukaryota</taxon>
        <taxon>Metazoa</taxon>
        <taxon>Spiralia</taxon>
        <taxon>Lophotrochozoa</taxon>
        <taxon>Annelida</taxon>
        <taxon>Polychaeta</taxon>
        <taxon>Sedentaria</taxon>
        <taxon>Canalipalpata</taxon>
        <taxon>Sabellida</taxon>
        <taxon>Oweniida</taxon>
        <taxon>Oweniidae</taxon>
        <taxon>Owenia</taxon>
    </lineage>
</organism>
<accession>A0A8J1UHB4</accession>
<keyword evidence="5" id="KW-1185">Reference proteome</keyword>
<feature type="transmembrane region" description="Helical" evidence="2">
    <location>
        <begin position="643"/>
        <end position="671"/>
    </location>
</feature>
<dbReference type="OrthoDB" id="6381660at2759"/>
<dbReference type="Gene3D" id="2.60.40.10">
    <property type="entry name" value="Immunoglobulins"/>
    <property type="match status" value="3"/>
</dbReference>
<dbReference type="Proteomes" id="UP000749559">
    <property type="component" value="Unassembled WGS sequence"/>
</dbReference>
<feature type="region of interest" description="Disordered" evidence="1">
    <location>
        <begin position="793"/>
        <end position="844"/>
    </location>
</feature>
<feature type="compositionally biased region" description="Polar residues" evidence="1">
    <location>
        <begin position="867"/>
        <end position="880"/>
    </location>
</feature>
<reference evidence="4" key="1">
    <citation type="submission" date="2022-03" db="EMBL/GenBank/DDBJ databases">
        <authorList>
            <person name="Martin C."/>
        </authorList>
    </citation>
    <scope>NUCLEOTIDE SEQUENCE</scope>
</reference>
<dbReference type="Pfam" id="PF00041">
    <property type="entry name" value="fn3"/>
    <property type="match status" value="1"/>
</dbReference>
<sequence>MMDLALNLFVLQMFVMASGQWPPPQPGVIIRDPSCKYIVGQRSCAAVGGYLNLTCKILKDYQGNKTASDIYFQYESNLDGRISYPPKYITVVDNSTAFLSVPNMPYYNLSTLNTSGLCTHHCFFRNDTTRLASSSTFIGYLPDQPHSIQCRMRNWNGLLEFSWLPERFPPTLYTSVKTLITLRENTSMETACEDQWPYPKISASSCSIRAPNNATYVKFEVNIANRLKVEGNSQTFTRNPQTCIEPASVKTTSTAVNSTCISVYWNRTAPSEKQVVYVVKYNSQWKENKTVLQNEEREFIYITGLIPFTNYTIEVIVRAIYDNSIVGYPSDSSIIVADTHDDVPGGIPNVTRGAFYEHTEGDQAYVTIYWQEITPKLRNGIVTYTPVMTSSKTEGPLNSSTTSGTFRKTVDARSTFEVISATRKGRNSSLPNPTIVVNQTSKRVQHTPWMVRQDEGNVIFEWPNNPHGHTAYWCIKATVDRCQGELQWRVLSIGTRIYKLPRLSNPELNLFGVSTEDAQTSSGIRWAECLYKTYQTAPGVPPPSFSFTESQEAESLHVRWRHYTCDQYDGIVQYYTIYYCRQDDCKEMANVTVERYATQHKLEGLRGGISYNLTLEAVTNRGNSPSAPTITATVIAVQRLGPAVIVAICIAGVLLLALICLGIYQIITLVIRQEKKTRPLINVPEVTIPEGNHITADDDRGYPPPRDHYQIIPEIKEESPRILHCDIDVRTQTTNMSNGNVAQNLGYVDHDAEAVQTLGNVDHNKNCITNQNGEIPMLAIGKDPKNLANIPGHLDENGYVIQGSDSHDQPKTHQPESTVTVSQDSTTSTQPPCDRSASSNAEAKLVSAARSAATDSTVPDYVRAASGVTSGNSDKSMTIENSEHSINPEAGTVEMPLPKDKKMLEML</sequence>
<comment type="caution">
    <text evidence="4">The sequence shown here is derived from an EMBL/GenBank/DDBJ whole genome shotgun (WGS) entry which is preliminary data.</text>
</comment>
<feature type="region of interest" description="Disordered" evidence="1">
    <location>
        <begin position="865"/>
        <end position="907"/>
    </location>
</feature>
<feature type="signal peptide" evidence="3">
    <location>
        <begin position="1"/>
        <end position="19"/>
    </location>
</feature>